<dbReference type="PROSITE" id="PS50885">
    <property type="entry name" value="HAMP"/>
    <property type="match status" value="1"/>
</dbReference>
<dbReference type="InterPro" id="IPR050482">
    <property type="entry name" value="Sensor_HK_TwoCompSys"/>
</dbReference>
<dbReference type="Gene3D" id="1.20.120.960">
    <property type="entry name" value="Histidine kinase NarX, sensor domain"/>
    <property type="match status" value="1"/>
</dbReference>
<keyword evidence="12 14" id="KW-0902">Two-component regulatory system</keyword>
<comment type="catalytic activity">
    <reaction evidence="1 14">
        <text>ATP + protein L-histidine = ADP + protein N-phospho-L-histidine.</text>
        <dbReference type="EC" id="2.7.13.3"/>
    </reaction>
</comment>
<dbReference type="Pfam" id="PF00672">
    <property type="entry name" value="HAMP"/>
    <property type="match status" value="1"/>
</dbReference>
<dbReference type="Proteomes" id="UP000515917">
    <property type="component" value="Chromosome"/>
</dbReference>
<feature type="domain" description="Histidine kinase" evidence="16">
    <location>
        <begin position="410"/>
        <end position="606"/>
    </location>
</feature>
<dbReference type="InterPro" id="IPR003660">
    <property type="entry name" value="HAMP_dom"/>
</dbReference>
<dbReference type="SMART" id="SM00304">
    <property type="entry name" value="HAMP"/>
    <property type="match status" value="1"/>
</dbReference>
<dbReference type="SUPFAM" id="SSF158472">
    <property type="entry name" value="HAMP domain-like"/>
    <property type="match status" value="1"/>
</dbReference>
<keyword evidence="7 15" id="KW-0812">Transmembrane</keyword>
<name>A0A7G3G4E9_9NEIS</name>
<dbReference type="Gene3D" id="1.10.8.500">
    <property type="entry name" value="HAMP domain in histidine kinase"/>
    <property type="match status" value="1"/>
</dbReference>
<dbReference type="GO" id="GO:0005524">
    <property type="term" value="F:ATP binding"/>
    <property type="evidence" value="ECO:0007669"/>
    <property type="project" value="UniProtKB-UniRule"/>
</dbReference>
<evidence type="ECO:0000256" key="1">
    <source>
        <dbReference type="ARBA" id="ARBA00000085"/>
    </source>
</evidence>
<evidence type="ECO:0000259" key="16">
    <source>
        <dbReference type="PROSITE" id="PS50109"/>
    </source>
</evidence>
<comment type="subcellular location">
    <subcellularLocation>
        <location evidence="2">Cell inner membrane</location>
        <topology evidence="2">Multi-pass membrane protein</topology>
    </subcellularLocation>
</comment>
<keyword evidence="8 14" id="KW-0547">Nucleotide-binding</keyword>
<dbReference type="Pfam" id="PF02518">
    <property type="entry name" value="HATPase_c"/>
    <property type="match status" value="1"/>
</dbReference>
<evidence type="ECO:0000256" key="13">
    <source>
        <dbReference type="ARBA" id="ARBA00023136"/>
    </source>
</evidence>
<dbReference type="Pfam" id="PF13675">
    <property type="entry name" value="PilJ"/>
    <property type="match status" value="1"/>
</dbReference>
<protein>
    <recommendedName>
        <fullName evidence="14">Sensor protein</fullName>
        <ecNumber evidence="14">2.7.13.3</ecNumber>
    </recommendedName>
</protein>
<evidence type="ECO:0000313" key="18">
    <source>
        <dbReference type="EMBL" id="QBC42121.1"/>
    </source>
</evidence>
<dbReference type="Gene3D" id="1.20.5.1930">
    <property type="match status" value="1"/>
</dbReference>
<dbReference type="GO" id="GO:0005886">
    <property type="term" value="C:plasma membrane"/>
    <property type="evidence" value="ECO:0007669"/>
    <property type="project" value="UniProtKB-SubCell"/>
</dbReference>
<dbReference type="GO" id="GO:0000155">
    <property type="term" value="F:phosphorelay sensor kinase activity"/>
    <property type="evidence" value="ECO:0007669"/>
    <property type="project" value="UniProtKB-UniRule"/>
</dbReference>
<sequence length="615" mass="69205">MRIKDYFRQTSILRFITPALLLMVLPAFVAFFMSWSSVMRSSGEGAVINLAGSLRKQTYLIVAIHLSPPAPIPVSRPFLQQVIDDFEQRLYNPILLSNLPSAPEDPVHLAYTKMENSWRTDIKKDLSQLSTTYDGKLLPKAMQFVTLIDHYVAAIEDKHEARLLWLGRIQWISFGGMICVLLLTLKWLSRSVTRPLIAMAQAATKIRQGDLNVRAPEKGAGEIIQLGQAINHMVSELAQGLAELESRVTEKTKALSQNQRSLEFLYRIKQILSDQEPDQATFDQVLHDLGSVIELEHAAICITETEQAPLAFRFAIMPIKDSKHCDQNNCQNCTDGADQAPQASNRPIFQLSDGRKNYGIMPIQLKAEQVLADWQLQLLEAVARQIGTALANAKRKQESHRLALHEERSVIARELHDSLAQSLSYLKIQVVRLQTQFPEAERSPTAQAALSELREGLSGAYRQLRELLNTFRLQMHERGLAAALEQTVQEFTQRLGYAVILTNRLLGVELSAHEEIHILQIIREALANIEHHAAAQNAWIGLTWAEQRILVTIEDNGCGISQHPDKKQHYGLSIMRDRARSLNGQFSVQRREPNGTLVSLRFTPITPFAPQGTPS</sequence>
<evidence type="ECO:0000256" key="2">
    <source>
        <dbReference type="ARBA" id="ARBA00004429"/>
    </source>
</evidence>
<dbReference type="SMART" id="SM00387">
    <property type="entry name" value="HATPase_c"/>
    <property type="match status" value="1"/>
</dbReference>
<dbReference type="AlphaFoldDB" id="A0A7G3G4E9"/>
<dbReference type="KEGG" id="ifl:C1H71_00145"/>
<keyword evidence="10 14" id="KW-0067">ATP-binding</keyword>
<feature type="domain" description="HAMP" evidence="17">
    <location>
        <begin position="190"/>
        <end position="242"/>
    </location>
</feature>
<evidence type="ECO:0000256" key="4">
    <source>
        <dbReference type="ARBA" id="ARBA00022519"/>
    </source>
</evidence>
<evidence type="ECO:0000256" key="3">
    <source>
        <dbReference type="ARBA" id="ARBA00022475"/>
    </source>
</evidence>
<evidence type="ECO:0000256" key="5">
    <source>
        <dbReference type="ARBA" id="ARBA00022553"/>
    </source>
</evidence>
<dbReference type="PIRSF" id="PIRSF003167">
    <property type="entry name" value="STHK_NarX/NarQ"/>
    <property type="match status" value="1"/>
</dbReference>
<dbReference type="InterPro" id="IPR029095">
    <property type="entry name" value="NarX-like_N"/>
</dbReference>
<organism evidence="18 19">
    <name type="scientific">Iodobacter fluviatilis</name>
    <dbReference type="NCBI Taxonomy" id="537"/>
    <lineage>
        <taxon>Bacteria</taxon>
        <taxon>Pseudomonadati</taxon>
        <taxon>Pseudomonadota</taxon>
        <taxon>Betaproteobacteria</taxon>
        <taxon>Neisseriales</taxon>
        <taxon>Chitinibacteraceae</taxon>
        <taxon>Iodobacter</taxon>
    </lineage>
</organism>
<evidence type="ECO:0000256" key="7">
    <source>
        <dbReference type="ARBA" id="ARBA00022692"/>
    </source>
</evidence>
<dbReference type="PANTHER" id="PTHR24421:SF10">
    <property type="entry name" value="NITRATE_NITRITE SENSOR PROTEIN NARQ"/>
    <property type="match status" value="1"/>
</dbReference>
<gene>
    <name evidence="18" type="ORF">C1H71_00145</name>
</gene>
<evidence type="ECO:0000256" key="6">
    <source>
        <dbReference type="ARBA" id="ARBA00022679"/>
    </source>
</evidence>
<evidence type="ECO:0000256" key="10">
    <source>
        <dbReference type="ARBA" id="ARBA00022840"/>
    </source>
</evidence>
<keyword evidence="19" id="KW-1185">Reference proteome</keyword>
<keyword evidence="9 14" id="KW-0418">Kinase</keyword>
<keyword evidence="3 14" id="KW-1003">Cell membrane</keyword>
<dbReference type="PROSITE" id="PS50109">
    <property type="entry name" value="HIS_KIN"/>
    <property type="match status" value="1"/>
</dbReference>
<feature type="transmembrane region" description="Helical" evidence="15">
    <location>
        <begin position="12"/>
        <end position="35"/>
    </location>
</feature>
<evidence type="ECO:0000313" key="19">
    <source>
        <dbReference type="Proteomes" id="UP000515917"/>
    </source>
</evidence>
<reference evidence="18 19" key="1">
    <citation type="submission" date="2018-01" db="EMBL/GenBank/DDBJ databases">
        <title>Genome sequence of Iodobacter sp. strain PCH194 isolated from Indian Trans-Himalaya.</title>
        <authorList>
            <person name="Kumar V."/>
            <person name="Thakur V."/>
            <person name="Kumar S."/>
            <person name="Singh D."/>
        </authorList>
    </citation>
    <scope>NUCLEOTIDE SEQUENCE [LARGE SCALE GENOMIC DNA]</scope>
    <source>
        <strain evidence="18 19">PCH194</strain>
    </source>
</reference>
<dbReference type="RefSeq" id="WP_130104750.1">
    <property type="nucleotide sequence ID" value="NZ_CP025781.1"/>
</dbReference>
<dbReference type="Pfam" id="PF07730">
    <property type="entry name" value="HisKA_3"/>
    <property type="match status" value="1"/>
</dbReference>
<dbReference type="EC" id="2.7.13.3" evidence="14"/>
<dbReference type="Gene3D" id="3.30.565.10">
    <property type="entry name" value="Histidine kinase-like ATPase, C-terminal domain"/>
    <property type="match status" value="1"/>
</dbReference>
<proteinExistence type="predicted"/>
<evidence type="ECO:0000256" key="9">
    <source>
        <dbReference type="ARBA" id="ARBA00022777"/>
    </source>
</evidence>
<dbReference type="InterPro" id="IPR036890">
    <property type="entry name" value="HATPase_C_sf"/>
</dbReference>
<dbReference type="InterPro" id="IPR016380">
    <property type="entry name" value="Sig_transdc_His_kin_NarX/NarQ"/>
</dbReference>
<evidence type="ECO:0000259" key="17">
    <source>
        <dbReference type="PROSITE" id="PS50885"/>
    </source>
</evidence>
<evidence type="ECO:0000256" key="15">
    <source>
        <dbReference type="SAM" id="Phobius"/>
    </source>
</evidence>
<keyword evidence="13 14" id="KW-0472">Membrane</keyword>
<evidence type="ECO:0000256" key="11">
    <source>
        <dbReference type="ARBA" id="ARBA00022989"/>
    </source>
</evidence>
<keyword evidence="11 15" id="KW-1133">Transmembrane helix</keyword>
<evidence type="ECO:0000256" key="8">
    <source>
        <dbReference type="ARBA" id="ARBA00022741"/>
    </source>
</evidence>
<dbReference type="InterPro" id="IPR011712">
    <property type="entry name" value="Sig_transdc_His_kin_sub3_dim/P"/>
</dbReference>
<dbReference type="SUPFAM" id="SSF55781">
    <property type="entry name" value="GAF domain-like"/>
    <property type="match status" value="1"/>
</dbReference>
<evidence type="ECO:0000256" key="14">
    <source>
        <dbReference type="PIRNR" id="PIRNR003167"/>
    </source>
</evidence>
<evidence type="ECO:0000256" key="12">
    <source>
        <dbReference type="ARBA" id="ARBA00023012"/>
    </source>
</evidence>
<dbReference type="GO" id="GO:0046983">
    <property type="term" value="F:protein dimerization activity"/>
    <property type="evidence" value="ECO:0007669"/>
    <property type="project" value="UniProtKB-UniRule"/>
</dbReference>
<dbReference type="CDD" id="cd16917">
    <property type="entry name" value="HATPase_UhpB-NarQ-NarX-like"/>
    <property type="match status" value="1"/>
</dbReference>
<dbReference type="SUPFAM" id="SSF55874">
    <property type="entry name" value="ATPase domain of HSP90 chaperone/DNA topoisomerase II/histidine kinase"/>
    <property type="match status" value="1"/>
</dbReference>
<keyword evidence="6 14" id="KW-0808">Transferase</keyword>
<dbReference type="InterPro" id="IPR005467">
    <property type="entry name" value="His_kinase_dom"/>
</dbReference>
<dbReference type="EMBL" id="CP025781">
    <property type="protein sequence ID" value="QBC42121.1"/>
    <property type="molecule type" value="Genomic_DNA"/>
</dbReference>
<keyword evidence="5" id="KW-0597">Phosphoprotein</keyword>
<dbReference type="InterPro" id="IPR003594">
    <property type="entry name" value="HATPase_dom"/>
</dbReference>
<dbReference type="InterPro" id="IPR042295">
    <property type="entry name" value="NarX-like_N_sf"/>
</dbReference>
<dbReference type="PANTHER" id="PTHR24421">
    <property type="entry name" value="NITRATE/NITRITE SENSOR PROTEIN NARX-RELATED"/>
    <property type="match status" value="1"/>
</dbReference>
<keyword evidence="4 14" id="KW-0997">Cell inner membrane</keyword>
<accession>A0A7G3G4E9</accession>
<dbReference type="CDD" id="cd06225">
    <property type="entry name" value="HAMP"/>
    <property type="match status" value="1"/>
</dbReference>